<dbReference type="Pfam" id="PF03992">
    <property type="entry name" value="ABM"/>
    <property type="match status" value="1"/>
</dbReference>
<dbReference type="EC" id="1.-.-.-" evidence="2"/>
<sequence length="105" mass="12278">MLTIIAQIKIKPDLSHFENVINSFKKTTPIVLREEGCLAYNLLIDHDSQASYQTHLPHTIIMIEQWQSMQHLDKHLLTAHMQDHHERVKNDVIDVEINILENGFK</sequence>
<dbReference type="InterPro" id="IPR011008">
    <property type="entry name" value="Dimeric_a/b-barrel"/>
</dbReference>
<dbReference type="SUPFAM" id="SSF54909">
    <property type="entry name" value="Dimeric alpha+beta barrel"/>
    <property type="match status" value="1"/>
</dbReference>
<dbReference type="PROSITE" id="PS51725">
    <property type="entry name" value="ABM"/>
    <property type="match status" value="1"/>
</dbReference>
<feature type="domain" description="ABM" evidence="1">
    <location>
        <begin position="2"/>
        <end position="100"/>
    </location>
</feature>
<dbReference type="InterPro" id="IPR007138">
    <property type="entry name" value="ABM_dom"/>
</dbReference>
<evidence type="ECO:0000313" key="2">
    <source>
        <dbReference type="EMBL" id="MDQ8935613.1"/>
    </source>
</evidence>
<name>A0AAW8J996_9GAMM</name>
<keyword evidence="2" id="KW-0503">Monooxygenase</keyword>
<proteinExistence type="predicted"/>
<protein>
    <submittedName>
        <fullName evidence="2">Quinol monooxygenase</fullName>
        <ecNumber evidence="2">1.-.-.-</ecNumber>
    </submittedName>
</protein>
<dbReference type="Proteomes" id="UP001243844">
    <property type="component" value="Unassembled WGS sequence"/>
</dbReference>
<dbReference type="Gene3D" id="3.30.70.100">
    <property type="match status" value="1"/>
</dbReference>
<dbReference type="AlphaFoldDB" id="A0AAW8J996"/>
<accession>A0AAW8J996</accession>
<keyword evidence="2" id="KW-0560">Oxidoreductase</keyword>
<dbReference type="RefSeq" id="WP_308981334.1">
    <property type="nucleotide sequence ID" value="NZ_JAVIDL010000011.1"/>
</dbReference>
<reference evidence="2" key="1">
    <citation type="submission" date="2023-08" db="EMBL/GenBank/DDBJ databases">
        <title>Emergence of clinically-relevant ST2 carbapenem-resistant Acinetobacter baumannii strains in hospital sewages in Zhejiang, East of China.</title>
        <authorList>
            <person name="Kaichao C."/>
            <person name="Zhang R."/>
        </authorList>
    </citation>
    <scope>NUCLEOTIDE SEQUENCE</scope>
    <source>
        <strain evidence="2">M-RB-37</strain>
    </source>
</reference>
<evidence type="ECO:0000259" key="1">
    <source>
        <dbReference type="PROSITE" id="PS51725"/>
    </source>
</evidence>
<organism evidence="2 3">
    <name type="scientific">Acinetobacter rudis</name>
    <dbReference type="NCBI Taxonomy" id="632955"/>
    <lineage>
        <taxon>Bacteria</taxon>
        <taxon>Pseudomonadati</taxon>
        <taxon>Pseudomonadota</taxon>
        <taxon>Gammaproteobacteria</taxon>
        <taxon>Moraxellales</taxon>
        <taxon>Moraxellaceae</taxon>
        <taxon>Acinetobacter</taxon>
    </lineage>
</organism>
<gene>
    <name evidence="2" type="ORF">RFH47_07720</name>
</gene>
<dbReference type="GO" id="GO:0004497">
    <property type="term" value="F:monooxygenase activity"/>
    <property type="evidence" value="ECO:0007669"/>
    <property type="project" value="UniProtKB-KW"/>
</dbReference>
<comment type="caution">
    <text evidence="2">The sequence shown here is derived from an EMBL/GenBank/DDBJ whole genome shotgun (WGS) entry which is preliminary data.</text>
</comment>
<evidence type="ECO:0000313" key="3">
    <source>
        <dbReference type="Proteomes" id="UP001243844"/>
    </source>
</evidence>
<dbReference type="EMBL" id="JAVIDL010000011">
    <property type="protein sequence ID" value="MDQ8935613.1"/>
    <property type="molecule type" value="Genomic_DNA"/>
</dbReference>